<dbReference type="EMBL" id="BGZK01001828">
    <property type="protein sequence ID" value="GBP86992.1"/>
    <property type="molecule type" value="Genomic_DNA"/>
</dbReference>
<evidence type="ECO:0000313" key="1">
    <source>
        <dbReference type="EMBL" id="GBP86992.1"/>
    </source>
</evidence>
<proteinExistence type="predicted"/>
<gene>
    <name evidence="1" type="ORF">EVAR_67755_1</name>
</gene>
<dbReference type="Proteomes" id="UP000299102">
    <property type="component" value="Unassembled WGS sequence"/>
</dbReference>
<evidence type="ECO:0000313" key="2">
    <source>
        <dbReference type="Proteomes" id="UP000299102"/>
    </source>
</evidence>
<protein>
    <submittedName>
        <fullName evidence="1">Uncharacterized protein</fullName>
    </submittedName>
</protein>
<name>A0A4C1ZHU8_EUMVA</name>
<accession>A0A4C1ZHU8</accession>
<reference evidence="1 2" key="1">
    <citation type="journal article" date="2019" name="Commun. Biol.">
        <title>The bagworm genome reveals a unique fibroin gene that provides high tensile strength.</title>
        <authorList>
            <person name="Kono N."/>
            <person name="Nakamura H."/>
            <person name="Ohtoshi R."/>
            <person name="Tomita M."/>
            <person name="Numata K."/>
            <person name="Arakawa K."/>
        </authorList>
    </citation>
    <scope>NUCLEOTIDE SEQUENCE [LARGE SCALE GENOMIC DNA]</scope>
</reference>
<comment type="caution">
    <text evidence="1">The sequence shown here is derived from an EMBL/GenBank/DDBJ whole genome shotgun (WGS) entry which is preliminary data.</text>
</comment>
<organism evidence="1 2">
    <name type="scientific">Eumeta variegata</name>
    <name type="common">Bagworm moth</name>
    <name type="synonym">Eumeta japonica</name>
    <dbReference type="NCBI Taxonomy" id="151549"/>
    <lineage>
        <taxon>Eukaryota</taxon>
        <taxon>Metazoa</taxon>
        <taxon>Ecdysozoa</taxon>
        <taxon>Arthropoda</taxon>
        <taxon>Hexapoda</taxon>
        <taxon>Insecta</taxon>
        <taxon>Pterygota</taxon>
        <taxon>Neoptera</taxon>
        <taxon>Endopterygota</taxon>
        <taxon>Lepidoptera</taxon>
        <taxon>Glossata</taxon>
        <taxon>Ditrysia</taxon>
        <taxon>Tineoidea</taxon>
        <taxon>Psychidae</taxon>
        <taxon>Oiketicinae</taxon>
        <taxon>Eumeta</taxon>
    </lineage>
</organism>
<sequence length="85" mass="9700">MSLFDWLSILMSPDAAPRLTLNPDHNFDDVVVPSSRRRARDRSCRVVIRSSRKWSARRGGDASTEDRTWRAAVSGLSGPFWPNRE</sequence>
<dbReference type="AlphaFoldDB" id="A0A4C1ZHU8"/>
<keyword evidence="2" id="KW-1185">Reference proteome</keyword>